<name>A0AAV5UTH5_9BILA</name>
<sequence>YQTRMIRNDRLLRFIKVKKVNRIECVLTTLSIPDPVGLLLRLSEICCELRITQSKSDDIPQHANYFFGMRNVEWKNIFLSMFNRKLESLYVSNLHYDSYFPR</sequence>
<evidence type="ECO:0000313" key="2">
    <source>
        <dbReference type="Proteomes" id="UP001432322"/>
    </source>
</evidence>
<gene>
    <name evidence="1" type="ORF">PFISCL1PPCAC_772</name>
</gene>
<protein>
    <submittedName>
        <fullName evidence="1">Uncharacterized protein</fullName>
    </submittedName>
</protein>
<feature type="non-terminal residue" evidence="1">
    <location>
        <position position="1"/>
    </location>
</feature>
<proteinExistence type="predicted"/>
<comment type="caution">
    <text evidence="1">The sequence shown here is derived from an EMBL/GenBank/DDBJ whole genome shotgun (WGS) entry which is preliminary data.</text>
</comment>
<accession>A0AAV5UTH5</accession>
<evidence type="ECO:0000313" key="1">
    <source>
        <dbReference type="EMBL" id="GMT09475.1"/>
    </source>
</evidence>
<reference evidence="1" key="1">
    <citation type="submission" date="2023-10" db="EMBL/GenBank/DDBJ databases">
        <title>Genome assembly of Pristionchus species.</title>
        <authorList>
            <person name="Yoshida K."/>
            <person name="Sommer R.J."/>
        </authorList>
    </citation>
    <scope>NUCLEOTIDE SEQUENCE</scope>
    <source>
        <strain evidence="1">RS5133</strain>
    </source>
</reference>
<dbReference type="Proteomes" id="UP001432322">
    <property type="component" value="Unassembled WGS sequence"/>
</dbReference>
<dbReference type="AlphaFoldDB" id="A0AAV5UTH5"/>
<dbReference type="EMBL" id="BTSY01000001">
    <property type="protein sequence ID" value="GMT09475.1"/>
    <property type="molecule type" value="Genomic_DNA"/>
</dbReference>
<feature type="non-terminal residue" evidence="1">
    <location>
        <position position="102"/>
    </location>
</feature>
<organism evidence="1 2">
    <name type="scientific">Pristionchus fissidentatus</name>
    <dbReference type="NCBI Taxonomy" id="1538716"/>
    <lineage>
        <taxon>Eukaryota</taxon>
        <taxon>Metazoa</taxon>
        <taxon>Ecdysozoa</taxon>
        <taxon>Nematoda</taxon>
        <taxon>Chromadorea</taxon>
        <taxon>Rhabditida</taxon>
        <taxon>Rhabditina</taxon>
        <taxon>Diplogasteromorpha</taxon>
        <taxon>Diplogasteroidea</taxon>
        <taxon>Neodiplogasteridae</taxon>
        <taxon>Pristionchus</taxon>
    </lineage>
</organism>
<keyword evidence="2" id="KW-1185">Reference proteome</keyword>